<dbReference type="EMBL" id="AP017424">
    <property type="protein sequence ID" value="BAU88229.1"/>
    <property type="molecule type" value="Genomic_DNA"/>
</dbReference>
<name>A0A169PNH5_STRLU</name>
<keyword evidence="3" id="KW-1185">Reference proteome</keyword>
<accession>A0A169PNH5</accession>
<dbReference type="Proteomes" id="UP000217676">
    <property type="component" value="Chromosome"/>
</dbReference>
<sequence length="127" mass="13757">MRQLKRSVVAVLSTAVLGAAGLAATAVPANAAQNPAGSTSATRALTELNFQYASRSYQSPNPQSPSMGMVYPGRRYVYCYTMGPSVTYMGKTSSTWFLIDDDSGNKHVWVNKVYLDPDSWNVPVPKC</sequence>
<dbReference type="AlphaFoldDB" id="A0A169PNH5"/>
<evidence type="ECO:0000313" key="3">
    <source>
        <dbReference type="Proteomes" id="UP000217676"/>
    </source>
</evidence>
<organism evidence="2 3">
    <name type="scientific">Streptomyces laurentii</name>
    <dbReference type="NCBI Taxonomy" id="39478"/>
    <lineage>
        <taxon>Bacteria</taxon>
        <taxon>Bacillati</taxon>
        <taxon>Actinomycetota</taxon>
        <taxon>Actinomycetes</taxon>
        <taxon>Kitasatosporales</taxon>
        <taxon>Streptomycetaceae</taxon>
        <taxon>Streptomyces</taxon>
    </lineage>
</organism>
<feature type="signal peptide" evidence="1">
    <location>
        <begin position="1"/>
        <end position="31"/>
    </location>
</feature>
<dbReference type="KEGG" id="slau:SLA_7363"/>
<keyword evidence="1" id="KW-0732">Signal</keyword>
<protein>
    <submittedName>
        <fullName evidence="2">NlpC/P60 family protein</fullName>
    </submittedName>
</protein>
<evidence type="ECO:0000256" key="1">
    <source>
        <dbReference type="SAM" id="SignalP"/>
    </source>
</evidence>
<proteinExistence type="predicted"/>
<reference evidence="2 3" key="1">
    <citation type="journal article" date="2016" name="Genome Announc.">
        <title>Complete Genome Sequence of Thiostrepton-Producing Streptomyces laurentii ATCC 31255.</title>
        <authorList>
            <person name="Doi K."/>
            <person name="Fujino Y."/>
            <person name="Nagayoshi Y."/>
            <person name="Ohshima T."/>
            <person name="Ogata S."/>
        </authorList>
    </citation>
    <scope>NUCLEOTIDE SEQUENCE [LARGE SCALE GENOMIC DNA]</scope>
    <source>
        <strain evidence="2 3">ATCC 31255</strain>
    </source>
</reference>
<evidence type="ECO:0000313" key="2">
    <source>
        <dbReference type="EMBL" id="BAU88229.1"/>
    </source>
</evidence>
<gene>
    <name evidence="2" type="ORF">SLA_7363</name>
</gene>
<feature type="chain" id="PRO_5007902228" evidence="1">
    <location>
        <begin position="32"/>
        <end position="127"/>
    </location>
</feature>